<dbReference type="NCBIfam" id="TIGR01730">
    <property type="entry name" value="RND_mfp"/>
    <property type="match status" value="1"/>
</dbReference>
<dbReference type="Pfam" id="PF25967">
    <property type="entry name" value="RND-MFP_C"/>
    <property type="match status" value="1"/>
</dbReference>
<feature type="coiled-coil region" evidence="2">
    <location>
        <begin position="37"/>
        <end position="68"/>
    </location>
</feature>
<dbReference type="Gene3D" id="2.40.50.100">
    <property type="match status" value="1"/>
</dbReference>
<reference evidence="7 8" key="1">
    <citation type="journal article" date="2016" name="Int. J. Syst. Evol. Microbiol.">
        <title>Polaribacter haliotis sp. nov., isolated from the gut of abalone Haliotis discus hannai.</title>
        <authorList>
            <person name="Kim Y.O."/>
            <person name="Park I.S."/>
            <person name="Park S."/>
            <person name="Nam B.H."/>
            <person name="Park J.M."/>
            <person name="Kim D.G."/>
            <person name="Yoon J.H."/>
        </authorList>
    </citation>
    <scope>NUCLEOTIDE SEQUENCE [LARGE SCALE GENOMIC DNA]</scope>
    <source>
        <strain evidence="7 8">KCTC 52418</strain>
    </source>
</reference>
<evidence type="ECO:0000313" key="8">
    <source>
        <dbReference type="Proteomes" id="UP000516764"/>
    </source>
</evidence>
<dbReference type="InterPro" id="IPR058627">
    <property type="entry name" value="MdtA-like_C"/>
</dbReference>
<feature type="domain" description="CusB-like beta-barrel" evidence="4">
    <location>
        <begin position="234"/>
        <end position="306"/>
    </location>
</feature>
<dbReference type="AlphaFoldDB" id="A0A7L8ABY4"/>
<evidence type="ECO:0000256" key="1">
    <source>
        <dbReference type="ARBA" id="ARBA00009477"/>
    </source>
</evidence>
<gene>
    <name evidence="7" type="ORF">H9I45_09030</name>
</gene>
<dbReference type="InterPro" id="IPR058648">
    <property type="entry name" value="HH_CzcB-like"/>
</dbReference>
<dbReference type="InterPro" id="IPR006143">
    <property type="entry name" value="RND_pump_MFP"/>
</dbReference>
<dbReference type="Pfam" id="PF25954">
    <property type="entry name" value="Beta-barrel_RND_2"/>
    <property type="match status" value="1"/>
</dbReference>
<keyword evidence="8" id="KW-1185">Reference proteome</keyword>
<dbReference type="GO" id="GO:0015562">
    <property type="term" value="F:efflux transmembrane transporter activity"/>
    <property type="evidence" value="ECO:0007669"/>
    <property type="project" value="TreeGrafter"/>
</dbReference>
<dbReference type="EMBL" id="CP061813">
    <property type="protein sequence ID" value="QOD59510.1"/>
    <property type="molecule type" value="Genomic_DNA"/>
</dbReference>
<evidence type="ECO:0000259" key="4">
    <source>
        <dbReference type="Pfam" id="PF25954"/>
    </source>
</evidence>
<accession>A0A7L8ABY4</accession>
<evidence type="ECO:0000259" key="3">
    <source>
        <dbReference type="Pfam" id="PF25893"/>
    </source>
</evidence>
<evidence type="ECO:0000313" key="7">
    <source>
        <dbReference type="EMBL" id="QOD59510.1"/>
    </source>
</evidence>
<dbReference type="KEGG" id="phal:H9I45_09030"/>
<dbReference type="PROSITE" id="PS51257">
    <property type="entry name" value="PROKAR_LIPOPROTEIN"/>
    <property type="match status" value="1"/>
</dbReference>
<feature type="domain" description="CzcB-like alpha-helical hairpin" evidence="3">
    <location>
        <begin position="135"/>
        <end position="191"/>
    </location>
</feature>
<evidence type="ECO:0000259" key="5">
    <source>
        <dbReference type="Pfam" id="PF25967"/>
    </source>
</evidence>
<dbReference type="PANTHER" id="PTHR30469:SF15">
    <property type="entry name" value="HLYD FAMILY OF SECRETION PROTEINS"/>
    <property type="match status" value="1"/>
</dbReference>
<dbReference type="OrthoDB" id="9806939at2"/>
<name>A0A7L8ABY4_9FLAO</name>
<feature type="domain" description="Multidrug resistance protein MdtA-like C-terminal permuted SH3" evidence="5">
    <location>
        <begin position="311"/>
        <end position="376"/>
    </location>
</feature>
<dbReference type="GO" id="GO:1990281">
    <property type="term" value="C:efflux pump complex"/>
    <property type="evidence" value="ECO:0007669"/>
    <property type="project" value="TreeGrafter"/>
</dbReference>
<dbReference type="SUPFAM" id="SSF111369">
    <property type="entry name" value="HlyD-like secretion proteins"/>
    <property type="match status" value="1"/>
</dbReference>
<comment type="similarity">
    <text evidence="1">Belongs to the membrane fusion protein (MFP) (TC 8.A.1) family.</text>
</comment>
<evidence type="ECO:0000256" key="2">
    <source>
        <dbReference type="SAM" id="Coils"/>
    </source>
</evidence>
<dbReference type="InterPro" id="IPR058792">
    <property type="entry name" value="Beta-barrel_RND_2"/>
</dbReference>
<dbReference type="Pfam" id="PF25893">
    <property type="entry name" value="HH_CzcB"/>
    <property type="match status" value="1"/>
</dbReference>
<keyword evidence="2" id="KW-0175">Coiled coil</keyword>
<protein>
    <submittedName>
        <fullName evidence="7">Efflux RND transporter periplasmic adaptor subunit</fullName>
    </submittedName>
</protein>
<proteinExistence type="inferred from homology"/>
<evidence type="ECO:0000259" key="6">
    <source>
        <dbReference type="Pfam" id="PF25973"/>
    </source>
</evidence>
<dbReference type="Gene3D" id="1.10.287.470">
    <property type="entry name" value="Helix hairpin bin"/>
    <property type="match status" value="1"/>
</dbReference>
<dbReference type="Gene3D" id="2.40.30.170">
    <property type="match status" value="1"/>
</dbReference>
<sequence length="392" mass="43616">MKKIYLVILVTLVFASCGDKKEVSVDEILATNNVAQIKSKKADLDAKQQELATELKKLNDKLEEFNVDKNIPLITTYTVKEEVFTHFIELQGNVQTKQNVLIYPEMPGILESVYVKEGQKVSKGQVLARIDDGGMSSQLAQLEANAQLAKTTYERQKRLWDQKIGSEIQFLQAKTSYEAQTSAVKQLKSQLGKSTIRAPFSGIIDDVFKERGTVVAPGMGAEIFRIVNLSNMYIETEVPETYIGSITENKDVEVNFPVLGETVNSKIRQVGNFINPNNRSFKIEIGVPNLKGKVKPNLTARLKLNDYTNPNAILIPQSIISENAKGEQFIYIIKDKKENNEAVAERLVIKTGKTQGDMIEVLGNLPADSEIIIEGARSVNNGQAVKVINKKQ</sequence>
<dbReference type="Proteomes" id="UP000516764">
    <property type="component" value="Chromosome"/>
</dbReference>
<organism evidence="7 8">
    <name type="scientific">Polaribacter haliotis</name>
    <dbReference type="NCBI Taxonomy" id="1888915"/>
    <lineage>
        <taxon>Bacteria</taxon>
        <taxon>Pseudomonadati</taxon>
        <taxon>Bacteroidota</taxon>
        <taxon>Flavobacteriia</taxon>
        <taxon>Flavobacteriales</taxon>
        <taxon>Flavobacteriaceae</taxon>
    </lineage>
</organism>
<dbReference type="InterPro" id="IPR058647">
    <property type="entry name" value="BSH_CzcB-like"/>
</dbReference>
<dbReference type="RefSeq" id="WP_088354902.1">
    <property type="nucleotide sequence ID" value="NZ_CP061813.1"/>
</dbReference>
<dbReference type="Gene3D" id="2.40.420.20">
    <property type="match status" value="1"/>
</dbReference>
<dbReference type="PANTHER" id="PTHR30469">
    <property type="entry name" value="MULTIDRUG RESISTANCE PROTEIN MDTA"/>
    <property type="match status" value="1"/>
</dbReference>
<feature type="domain" description="CzcB-like barrel-sandwich hybrid" evidence="6">
    <location>
        <begin position="100"/>
        <end position="216"/>
    </location>
</feature>
<dbReference type="Pfam" id="PF25973">
    <property type="entry name" value="BSH_CzcB"/>
    <property type="match status" value="1"/>
</dbReference>